<keyword evidence="2" id="KW-0472">Membrane</keyword>
<evidence type="ECO:0000256" key="2">
    <source>
        <dbReference type="SAM" id="Phobius"/>
    </source>
</evidence>
<dbReference type="GO" id="GO:0006171">
    <property type="term" value="P:cAMP biosynthetic process"/>
    <property type="evidence" value="ECO:0007669"/>
    <property type="project" value="TreeGrafter"/>
</dbReference>
<organism evidence="4">
    <name type="scientific">Oscillatoriales cyanobacterium SpSt-418</name>
    <dbReference type="NCBI Taxonomy" id="2282169"/>
    <lineage>
        <taxon>Bacteria</taxon>
        <taxon>Bacillati</taxon>
        <taxon>Cyanobacteriota</taxon>
        <taxon>Cyanophyceae</taxon>
        <taxon>Oscillatoriophycideae</taxon>
        <taxon>Oscillatoriales</taxon>
    </lineage>
</organism>
<dbReference type="PANTHER" id="PTHR43081:SF1">
    <property type="entry name" value="ADENYLATE CYCLASE, TERMINAL-DIFFERENTIATION SPECIFIC"/>
    <property type="match status" value="1"/>
</dbReference>
<dbReference type="PANTHER" id="PTHR43081">
    <property type="entry name" value="ADENYLATE CYCLASE, TERMINAL-DIFFERENTIATION SPECIFIC-RELATED"/>
    <property type="match status" value="1"/>
</dbReference>
<feature type="transmembrane region" description="Helical" evidence="2">
    <location>
        <begin position="386"/>
        <end position="410"/>
    </location>
</feature>
<dbReference type="SUPFAM" id="SSF55073">
    <property type="entry name" value="Nucleotide cyclase"/>
    <property type="match status" value="1"/>
</dbReference>
<reference evidence="4" key="1">
    <citation type="journal article" date="2020" name="mSystems">
        <title>Genome- and Community-Level Interaction Insights into Carbon Utilization and Element Cycling Functions of Hydrothermarchaeota in Hydrothermal Sediment.</title>
        <authorList>
            <person name="Zhou Z."/>
            <person name="Liu Y."/>
            <person name="Xu W."/>
            <person name="Pan J."/>
            <person name="Luo Z.H."/>
            <person name="Li M."/>
        </authorList>
    </citation>
    <scope>NUCLEOTIDE SEQUENCE [LARGE SCALE GENOMIC DNA]</scope>
    <source>
        <strain evidence="4">SpSt-418</strain>
    </source>
</reference>
<feature type="transmembrane region" description="Helical" evidence="2">
    <location>
        <begin position="334"/>
        <end position="355"/>
    </location>
</feature>
<dbReference type="Gene3D" id="3.30.70.1230">
    <property type="entry name" value="Nucleotide cyclase"/>
    <property type="match status" value="1"/>
</dbReference>
<dbReference type="GO" id="GO:0004016">
    <property type="term" value="F:adenylate cyclase activity"/>
    <property type="evidence" value="ECO:0007669"/>
    <property type="project" value="UniProtKB-ARBA"/>
</dbReference>
<accession>A0A7C3PHY6</accession>
<sequence length="667" mass="74113">MMLKLLKFLPTLPARLLQPVGASYLLIGLWTGVGAIATALDFPLVQVWDQQAQTRFFEVRGPIAAPQELVVLAMDERTDSQVRFFESATARPDFVQWLETSPWKRQAHAVVLQRLMAGGAKVVGIDVLFLDASSHGEQDDRELQQVLQRYRERIVLAAEYAEDTSQGFGISLSEPSPTLQIQPPLQIGYVNALPAADGRIHDLPGQYRQQVLASLGLTEIPAFSEAIAQIANPKLKPPKGEGIYFYGPSGRTFETISFWDVLDPQEWQRLQQRQVFKNKIVLVGATAESYQDFAAAPFAESFLYPSRMPGVEIHANAVATLLKDRAIAEGMPNFWVRGLFVLVFVGAIGLMTRLLRVSWQRLAFSMGIALGWVGIGYASFTYGQTVLPVVVPAGAIALNGITYFVSGTITEQLEKRRLRRTLERYVAPAIVQEILKQPDDYHSLLRGRKLKAAVLFSDIRSFTTISESMAAEHETEHLVEQLNTYLDAMVQAISEAGGTVDKFIGDAVMAEFGSPISQGEKEDAMNAVRAALKMRQALIELRDRWHQENRVLFFNGIGINYGELIAGNIGSERRLEYTVIGDTVNVASRVEGATKIWGTDILITKNVYDLVCDQVEASYLGEHAVKGHGATIPLYALICLKGESPTAYLKMRNELRRFLNWKPPLKS</sequence>
<evidence type="ECO:0000259" key="3">
    <source>
        <dbReference type="PROSITE" id="PS50125"/>
    </source>
</evidence>
<dbReference type="GO" id="GO:0035556">
    <property type="term" value="P:intracellular signal transduction"/>
    <property type="evidence" value="ECO:0007669"/>
    <property type="project" value="InterPro"/>
</dbReference>
<comment type="similarity">
    <text evidence="1">Belongs to the adenylyl cyclase class-3 family.</text>
</comment>
<name>A0A7C3PHY6_9CYAN</name>
<dbReference type="AlphaFoldDB" id="A0A7C3PHY6"/>
<proteinExistence type="inferred from homology"/>
<dbReference type="EMBL" id="DSRU01000317">
    <property type="protein sequence ID" value="HFN00316.1"/>
    <property type="molecule type" value="Genomic_DNA"/>
</dbReference>
<gene>
    <name evidence="4" type="ORF">ENR64_21735</name>
</gene>
<dbReference type="SMART" id="SM01080">
    <property type="entry name" value="CHASE2"/>
    <property type="match status" value="1"/>
</dbReference>
<keyword evidence="2" id="KW-1133">Transmembrane helix</keyword>
<dbReference type="PROSITE" id="PS50125">
    <property type="entry name" value="GUANYLATE_CYCLASE_2"/>
    <property type="match status" value="1"/>
</dbReference>
<dbReference type="Pfam" id="PF05226">
    <property type="entry name" value="CHASE2"/>
    <property type="match status" value="1"/>
</dbReference>
<dbReference type="CDD" id="cd07302">
    <property type="entry name" value="CHD"/>
    <property type="match status" value="1"/>
</dbReference>
<dbReference type="Pfam" id="PF00211">
    <property type="entry name" value="Guanylate_cyc"/>
    <property type="match status" value="1"/>
</dbReference>
<feature type="transmembrane region" description="Helical" evidence="2">
    <location>
        <begin position="362"/>
        <end position="380"/>
    </location>
</feature>
<comment type="caution">
    <text evidence="4">The sequence shown here is derived from an EMBL/GenBank/DDBJ whole genome shotgun (WGS) entry which is preliminary data.</text>
</comment>
<dbReference type="SMART" id="SM00044">
    <property type="entry name" value="CYCc"/>
    <property type="match status" value="1"/>
</dbReference>
<feature type="domain" description="Guanylate cyclase" evidence="3">
    <location>
        <begin position="453"/>
        <end position="591"/>
    </location>
</feature>
<protein>
    <submittedName>
        <fullName evidence="4">Adenylate/guanylate cyclase domain-containing protein</fullName>
    </submittedName>
</protein>
<keyword evidence="2" id="KW-0812">Transmembrane</keyword>
<dbReference type="InterPro" id="IPR050697">
    <property type="entry name" value="Adenylyl/Guanylyl_Cyclase_3/4"/>
</dbReference>
<dbReference type="InterPro" id="IPR001054">
    <property type="entry name" value="A/G_cyclase"/>
</dbReference>
<dbReference type="InterPro" id="IPR029787">
    <property type="entry name" value="Nucleotide_cyclase"/>
</dbReference>
<dbReference type="InterPro" id="IPR007890">
    <property type="entry name" value="CHASE2"/>
</dbReference>
<evidence type="ECO:0000256" key="1">
    <source>
        <dbReference type="ARBA" id="ARBA00005381"/>
    </source>
</evidence>
<evidence type="ECO:0000313" key="4">
    <source>
        <dbReference type="EMBL" id="HFN00316.1"/>
    </source>
</evidence>